<dbReference type="Pfam" id="PF15916">
    <property type="entry name" value="DUF4743"/>
    <property type="match status" value="1"/>
</dbReference>
<dbReference type="AlphaFoldDB" id="B6IYS8"/>
<keyword evidence="3" id="KW-1185">Reference proteome</keyword>
<evidence type="ECO:0000313" key="3">
    <source>
        <dbReference type="Proteomes" id="UP000001591"/>
    </source>
</evidence>
<dbReference type="SUPFAM" id="SSF55811">
    <property type="entry name" value="Nudix"/>
    <property type="match status" value="1"/>
</dbReference>
<dbReference type="InterPro" id="IPR015797">
    <property type="entry name" value="NUDIX_hydrolase-like_dom_sf"/>
</dbReference>
<dbReference type="EMBL" id="CP000613">
    <property type="protein sequence ID" value="ACJ01452.1"/>
    <property type="molecule type" value="Genomic_DNA"/>
</dbReference>
<dbReference type="STRING" id="414684.RC1_4113"/>
<feature type="domain" description="Nudix hydrolase" evidence="1">
    <location>
        <begin position="127"/>
        <end position="268"/>
    </location>
</feature>
<organism evidence="2 3">
    <name type="scientific">Rhodospirillum centenum (strain ATCC 51521 / SW)</name>
    <dbReference type="NCBI Taxonomy" id="414684"/>
    <lineage>
        <taxon>Bacteria</taxon>
        <taxon>Pseudomonadati</taxon>
        <taxon>Pseudomonadota</taxon>
        <taxon>Alphaproteobacteria</taxon>
        <taxon>Rhodospirillales</taxon>
        <taxon>Rhodospirillaceae</taxon>
        <taxon>Rhodospirillum</taxon>
    </lineage>
</organism>
<dbReference type="PROSITE" id="PS51462">
    <property type="entry name" value="NUDIX"/>
    <property type="match status" value="1"/>
</dbReference>
<dbReference type="HOGENOM" id="CLU_048013_1_1_5"/>
<dbReference type="eggNOG" id="COG0494">
    <property type="taxonomic scope" value="Bacteria"/>
</dbReference>
<reference evidence="2 3" key="1">
    <citation type="journal article" date="2010" name="BMC Genomics">
        <title>Metabolic flexibility revealed in the genome of the cyst-forming alpha-1 proteobacterium Rhodospirillum centenum.</title>
        <authorList>
            <person name="Lu Y.K."/>
            <person name="Marden J."/>
            <person name="Han M."/>
            <person name="Swingley W.D."/>
            <person name="Mastrian S.D."/>
            <person name="Chowdhury S.R."/>
            <person name="Hao J."/>
            <person name="Helmy T."/>
            <person name="Kim S."/>
            <person name="Kurdoglu A.A."/>
            <person name="Matthies H.J."/>
            <person name="Rollo D."/>
            <person name="Stothard P."/>
            <person name="Blankenship R.E."/>
            <person name="Bauer C.E."/>
            <person name="Touchman J.W."/>
        </authorList>
    </citation>
    <scope>NUCLEOTIDE SEQUENCE [LARGE SCALE GENOMIC DNA]</scope>
    <source>
        <strain evidence="3">ATCC 51521 / SW</strain>
    </source>
</reference>
<dbReference type="InterPro" id="IPR031804">
    <property type="entry name" value="DUF4743"/>
</dbReference>
<dbReference type="Gene3D" id="3.90.79.10">
    <property type="entry name" value="Nucleoside Triphosphate Pyrophosphohydrolase"/>
    <property type="match status" value="1"/>
</dbReference>
<sequence length="292" mass="32003">MRPAPIRVTCPSWDFCATDRCNTHDLSRYRPFLVAGQHVGHVREDFFRRLLDLGGPFEPAGDGIALAERSGTAAGRTAAMAAALDALVADGTVPGLRRETYPVLTRWGAEPLLGIDRAAVPFFGLRSFGLHVNGYVRRPDGLHLWVGHRARDRGVAPGKLDNLVAGGQPMGLTLAENLRKEAHEEAGLPAAVADRSRPVGVISYLLENGSGLKPDTLFCYDLELPDGLVPRNTDGEVERFELWPLDRVAESVAGSDDWKFNVNLVVIDFLIRHGWLTPDHPEYIALCSGLRR</sequence>
<evidence type="ECO:0000313" key="2">
    <source>
        <dbReference type="EMBL" id="ACJ01452.1"/>
    </source>
</evidence>
<dbReference type="PANTHER" id="PTHR13622">
    <property type="entry name" value="THIAMIN PYROPHOSPHOKINASE"/>
    <property type="match status" value="1"/>
</dbReference>
<protein>
    <submittedName>
        <fullName evidence="2">Nudix family protein, putative</fullName>
    </submittedName>
</protein>
<dbReference type="Pfam" id="PF00293">
    <property type="entry name" value="NUDIX"/>
    <property type="match status" value="1"/>
</dbReference>
<accession>B6IYS8</accession>
<dbReference type="KEGG" id="rce:RC1_4113"/>
<gene>
    <name evidence="2" type="ordered locus">RC1_4113</name>
</gene>
<dbReference type="RefSeq" id="WP_012569224.1">
    <property type="nucleotide sequence ID" value="NC_011420.2"/>
</dbReference>
<dbReference type="GO" id="GO:0044715">
    <property type="term" value="F:8-oxo-dGDP phosphatase activity"/>
    <property type="evidence" value="ECO:0007669"/>
    <property type="project" value="TreeGrafter"/>
</dbReference>
<dbReference type="InterPro" id="IPR000086">
    <property type="entry name" value="NUDIX_hydrolase_dom"/>
</dbReference>
<dbReference type="PANTHER" id="PTHR13622:SF8">
    <property type="entry name" value="THIAMIN PYROPHOSPHOKINASE 1"/>
    <property type="match status" value="1"/>
</dbReference>
<dbReference type="Proteomes" id="UP000001591">
    <property type="component" value="Chromosome"/>
</dbReference>
<proteinExistence type="predicted"/>
<name>B6IYS8_RHOCS</name>
<evidence type="ECO:0000259" key="1">
    <source>
        <dbReference type="PROSITE" id="PS51462"/>
    </source>
</evidence>
<dbReference type="CDD" id="cd03676">
    <property type="entry name" value="NUDIX_Tnr3_like"/>
    <property type="match status" value="1"/>
</dbReference>
<dbReference type="FunFam" id="3.90.79.10:FF:000019">
    <property type="entry name" value="Thiamin pyrophosphokinase, putative"/>
    <property type="match status" value="1"/>
</dbReference>